<organism evidence="1">
    <name type="scientific">Rhizophora mucronata</name>
    <name type="common">Asiatic mangrove</name>
    <dbReference type="NCBI Taxonomy" id="61149"/>
    <lineage>
        <taxon>Eukaryota</taxon>
        <taxon>Viridiplantae</taxon>
        <taxon>Streptophyta</taxon>
        <taxon>Embryophyta</taxon>
        <taxon>Tracheophyta</taxon>
        <taxon>Spermatophyta</taxon>
        <taxon>Magnoliopsida</taxon>
        <taxon>eudicotyledons</taxon>
        <taxon>Gunneridae</taxon>
        <taxon>Pentapetalae</taxon>
        <taxon>rosids</taxon>
        <taxon>fabids</taxon>
        <taxon>Malpighiales</taxon>
        <taxon>Rhizophoraceae</taxon>
        <taxon>Rhizophora</taxon>
    </lineage>
</organism>
<reference evidence="1" key="1">
    <citation type="submission" date="2018-02" db="EMBL/GenBank/DDBJ databases">
        <title>Rhizophora mucronata_Transcriptome.</title>
        <authorList>
            <person name="Meera S.P."/>
            <person name="Sreeshan A."/>
            <person name="Augustine A."/>
        </authorList>
    </citation>
    <scope>NUCLEOTIDE SEQUENCE</scope>
    <source>
        <tissue evidence="1">Leaf</tissue>
    </source>
</reference>
<proteinExistence type="predicted"/>
<protein>
    <submittedName>
        <fullName evidence="1">3' exoribonuclease domain 1-containing family protein</fullName>
    </submittedName>
</protein>
<accession>A0A2P2JZT8</accession>
<dbReference type="AlphaFoldDB" id="A0A2P2JZT8"/>
<sequence length="78" mass="7828">MVSDNCFDRTGAASAGLPGLTIGEQIGGMWKSIAIQPSSGDSAEGVMTSILTAANMVVEPIFANADPLADATAPTNSD</sequence>
<name>A0A2P2JZT8_RHIMU</name>
<evidence type="ECO:0000313" key="1">
    <source>
        <dbReference type="EMBL" id="MBW98984.1"/>
    </source>
</evidence>
<dbReference type="EMBL" id="GGEC01018501">
    <property type="protein sequence ID" value="MBW98984.1"/>
    <property type="molecule type" value="Transcribed_RNA"/>
</dbReference>